<dbReference type="SUPFAM" id="SSF53448">
    <property type="entry name" value="Nucleotide-diphospho-sugar transferases"/>
    <property type="match status" value="1"/>
</dbReference>
<dbReference type="InterPro" id="IPR001173">
    <property type="entry name" value="Glyco_trans_2-like"/>
</dbReference>
<name>A0ABP8L9R4_9BURK</name>
<dbReference type="Gene3D" id="3.90.550.10">
    <property type="entry name" value="Spore Coat Polysaccharide Biosynthesis Protein SpsA, Chain A"/>
    <property type="match status" value="1"/>
</dbReference>
<dbReference type="Proteomes" id="UP001501788">
    <property type="component" value="Unassembled WGS sequence"/>
</dbReference>
<evidence type="ECO:0000313" key="3">
    <source>
        <dbReference type="Proteomes" id="UP001501788"/>
    </source>
</evidence>
<sequence length="304" mass="33226">MSLAPEAIQAALQRVTVVSVTHHSAHCVPAMARTLSPFAQAIVVDNASDDDTVAQLAARIPQARVIASPVNLGFGVANNRALDTVGTPYALLLNPDCHIEPEAVAQLVATADAWPDAAIIAPQLLDAQGRPELNYGWLRWHWAGRTAAAQGPLCVGHACAAAWLLRCDDRAWRFDPGFFLYYEDEDLCARALAARAPVIIEPAATAVHANRGSVRGRSPARAEWLRGYHHSRSKVRFQCKHRGRSEAARVRRRGLWSGALEMLARVLLLNPRLMARSAGRWWGLWTARDQFTLAPVPPSAHQSS</sequence>
<dbReference type="RefSeq" id="WP_345063905.1">
    <property type="nucleotide sequence ID" value="NZ_BAABEX010000013.1"/>
</dbReference>
<comment type="caution">
    <text evidence="2">The sequence shown here is derived from an EMBL/GenBank/DDBJ whole genome shotgun (WGS) entry which is preliminary data.</text>
</comment>
<proteinExistence type="predicted"/>
<reference evidence="3" key="1">
    <citation type="journal article" date="2019" name="Int. J. Syst. Evol. Microbiol.">
        <title>The Global Catalogue of Microorganisms (GCM) 10K type strain sequencing project: providing services to taxonomists for standard genome sequencing and annotation.</title>
        <authorList>
            <consortium name="The Broad Institute Genomics Platform"/>
            <consortium name="The Broad Institute Genome Sequencing Center for Infectious Disease"/>
            <person name="Wu L."/>
            <person name="Ma J."/>
        </authorList>
    </citation>
    <scope>NUCLEOTIDE SEQUENCE [LARGE SCALE GENOMIC DNA]</scope>
    <source>
        <strain evidence="3">JCM 31890</strain>
    </source>
</reference>
<accession>A0ABP8L9R4</accession>
<gene>
    <name evidence="2" type="ORF">GCM10023090_19040</name>
</gene>
<dbReference type="Pfam" id="PF00535">
    <property type="entry name" value="Glycos_transf_2"/>
    <property type="match status" value="1"/>
</dbReference>
<evidence type="ECO:0000313" key="2">
    <source>
        <dbReference type="EMBL" id="GAA4424908.1"/>
    </source>
</evidence>
<feature type="domain" description="Glycosyltransferase 2-like" evidence="1">
    <location>
        <begin position="40"/>
        <end position="123"/>
    </location>
</feature>
<dbReference type="InterPro" id="IPR029044">
    <property type="entry name" value="Nucleotide-diphossugar_trans"/>
</dbReference>
<dbReference type="PANTHER" id="PTHR43179">
    <property type="entry name" value="RHAMNOSYLTRANSFERASE WBBL"/>
    <property type="match status" value="1"/>
</dbReference>
<protein>
    <recommendedName>
        <fullName evidence="1">Glycosyltransferase 2-like domain-containing protein</fullName>
    </recommendedName>
</protein>
<keyword evidence="3" id="KW-1185">Reference proteome</keyword>
<dbReference type="EMBL" id="BAABEX010000013">
    <property type="protein sequence ID" value="GAA4424908.1"/>
    <property type="molecule type" value="Genomic_DNA"/>
</dbReference>
<evidence type="ECO:0000259" key="1">
    <source>
        <dbReference type="Pfam" id="PF00535"/>
    </source>
</evidence>
<dbReference type="PANTHER" id="PTHR43179:SF7">
    <property type="entry name" value="RHAMNOSYLTRANSFERASE WBBL"/>
    <property type="match status" value="1"/>
</dbReference>
<organism evidence="2 3">
    <name type="scientific">Acidovorax lacteus</name>
    <dbReference type="NCBI Taxonomy" id="1924988"/>
    <lineage>
        <taxon>Bacteria</taxon>
        <taxon>Pseudomonadati</taxon>
        <taxon>Pseudomonadota</taxon>
        <taxon>Betaproteobacteria</taxon>
        <taxon>Burkholderiales</taxon>
        <taxon>Comamonadaceae</taxon>
        <taxon>Acidovorax</taxon>
    </lineage>
</organism>